<dbReference type="Pfam" id="PF25462">
    <property type="entry name" value="Beta-barrel_INTS6"/>
    <property type="match status" value="1"/>
</dbReference>
<dbReference type="AlphaFoldDB" id="A0A7R8CHQ7"/>
<accession>A0A7R8CHQ7</accession>
<organism evidence="4 5">
    <name type="scientific">Lepeophtheirus salmonis</name>
    <name type="common">Salmon louse</name>
    <name type="synonym">Caligus salmonis</name>
    <dbReference type="NCBI Taxonomy" id="72036"/>
    <lineage>
        <taxon>Eukaryota</taxon>
        <taxon>Metazoa</taxon>
        <taxon>Ecdysozoa</taxon>
        <taxon>Arthropoda</taxon>
        <taxon>Crustacea</taxon>
        <taxon>Multicrustacea</taxon>
        <taxon>Hexanauplia</taxon>
        <taxon>Copepoda</taxon>
        <taxon>Siphonostomatoida</taxon>
        <taxon>Caligidae</taxon>
        <taxon>Lepeophtheirus</taxon>
    </lineage>
</organism>
<dbReference type="Pfam" id="PF15300">
    <property type="entry name" value="INT_SG_DDX_CT_C"/>
    <property type="match status" value="1"/>
</dbReference>
<dbReference type="Proteomes" id="UP000675881">
    <property type="component" value="Chromosome 12"/>
</dbReference>
<proteinExistence type="predicted"/>
<dbReference type="InterPro" id="IPR002035">
    <property type="entry name" value="VWF_A"/>
</dbReference>
<protein>
    <submittedName>
        <fullName evidence="4">INTS6</fullName>
    </submittedName>
</protein>
<evidence type="ECO:0000259" key="1">
    <source>
        <dbReference type="Pfam" id="PF13519"/>
    </source>
</evidence>
<dbReference type="InterPro" id="IPR051113">
    <property type="entry name" value="Integrator_subunit6"/>
</dbReference>
<dbReference type="InterPro" id="IPR057413">
    <property type="entry name" value="Beta-barrel_INTS6"/>
</dbReference>
<keyword evidence="5" id="KW-1185">Reference proteome</keyword>
<feature type="domain" description="VWFA" evidence="1">
    <location>
        <begin position="349"/>
        <end position="476"/>
    </location>
</feature>
<dbReference type="GO" id="GO:0034472">
    <property type="term" value="P:snRNA 3'-end processing"/>
    <property type="evidence" value="ECO:0007669"/>
    <property type="project" value="TreeGrafter"/>
</dbReference>
<dbReference type="PANTHER" id="PTHR12957:SF2">
    <property type="entry name" value="INTEGRATOR COMPLEX SUBUNIT 6"/>
    <property type="match status" value="1"/>
</dbReference>
<dbReference type="GO" id="GO:0032039">
    <property type="term" value="C:integrator complex"/>
    <property type="evidence" value="ECO:0007669"/>
    <property type="project" value="TreeGrafter"/>
</dbReference>
<sequence>MKTSSLGVHELSLNIEISEDLCFTACANGEKVKRNEFGKIIENIIPDLEEKEQKMLLFLNGRIQLWLLSSRRRRYSSNILTMNSIWQTNSPTLYRQFLEEDLLSIRINLEHLQKRHQQGMGKRLKFAHKFSTKVLNLKPTECCNVMLSLRFFHDSTVAASEHFANTGASVSFLPIRIMTSFSLNPSLEKLASANGTKFNVVVAEVECPRSQNRYLYNGYLTLREDIHSVKINLEDNHEYIKEILIQFPIIISHEQAHDAALIHIDTGDSPRHDFKARRLSPEKMKICRSMLDSLLQSGVLSATKNHLGLLFFTLFLGKIRRMANEKKMEYLKTYTKIELAIGLGFCLEFWVDTSASMEQKAYVSGRCSLLDVAKGAVEFFVKMRQKSCESRGDRYMLLTFEDYPRNIKAGWKENLQTFMSELKNLVASGMTTMGSALKQVFDILNMNRMQTGIDMYGQGRYPFYLEPAVIIVISDGGKLTTQGTVQAELNLPMYSTVPGSELTREPFRWDQRLYALVLRMAGTPPASQDGHVATDNSPIDAMCEVTGGRSYMVTSQRVLHQCIDSLVQKLQFGVVVHFEKIGQDPPILNEHLEEDDLIFRQDVVQMDDEDALNTKGLTFSKENNSNSRPHTPNPILSPSNIRIYSWFLAASRVISSRYSQEPMIIDNLPFDKYELEPSPLTLYILARKQPKISWQVFIQGSGKGGPQDKGHPFDELFRQHRLKPTNEWKSQFNNYLKTMPSYYAGPLRKALTRMGAGNLAISLIPDSLDNCLSYTVSTYLKRLKNQAKLEYDKTLSSTPVQRNRIENLKIVPRSPLKKELLLSSFPQDKVVHSRDQFTDFSGYALQCKDSKTCHYNRYRNPFDVPRHDLLDQILVDDDSKHSLPIGQMGNYQDYLKRMPTPLKEIENTPVRQHMFGNPFKINKNIMLDEVVDEIALAGGPSVNSGGIHQATNSVLQSRKRLIDFSNSPIPKKLKKGPLPRDFIYRSRSYSLSLSTNHNVDYSNLYIENQSFLINDASVESVCSTNSTNNSLVIQSNHVSNTTPEMIVELPEVSDPPQLSIPENTLMPSVVLINGICTENELSCNTIEGSKVRYEIKEENCDKSVSILFESPITNFPEKFNTSYDGCEDQYSRYLSVTTLDPFSDVSGDCHTLFKLNNEELRSIKLRNQNIRQIICKEVKRPGKNHDRLYKMLKEDLHGPSQIRRDYIKEVIQEAFRFKRKSLAEYLLLKMDELVRI</sequence>
<feature type="domain" description="Integrator complex subunit 6-like beta-barrel" evidence="3">
    <location>
        <begin position="656"/>
        <end position="713"/>
    </location>
</feature>
<dbReference type="CDD" id="cd00198">
    <property type="entry name" value="vWFA"/>
    <property type="match status" value="1"/>
</dbReference>
<dbReference type="FunFam" id="3.40.50.410:FF:000010">
    <property type="entry name" value="Integrator complex subunit 6 like"/>
    <property type="match status" value="1"/>
</dbReference>
<dbReference type="SUPFAM" id="SSF53300">
    <property type="entry name" value="vWA-like"/>
    <property type="match status" value="1"/>
</dbReference>
<dbReference type="InterPro" id="IPR036465">
    <property type="entry name" value="vWFA_dom_sf"/>
</dbReference>
<dbReference type="PANTHER" id="PTHR12957">
    <property type="entry name" value="DEAD/H BOX POLYPEPTIDE 26/DICE1-RELATED"/>
    <property type="match status" value="1"/>
</dbReference>
<gene>
    <name evidence="4" type="ORF">LSAA_3717</name>
</gene>
<dbReference type="Gene3D" id="3.40.50.410">
    <property type="entry name" value="von Willebrand factor, type A domain"/>
    <property type="match status" value="1"/>
</dbReference>
<dbReference type="Pfam" id="PF13519">
    <property type="entry name" value="VWA_2"/>
    <property type="match status" value="1"/>
</dbReference>
<feature type="domain" description="INTS6/SAGE1/DDX26B/CT45 C-terminal" evidence="2">
    <location>
        <begin position="1167"/>
        <end position="1226"/>
    </location>
</feature>
<dbReference type="EMBL" id="HG994591">
    <property type="protein sequence ID" value="CAF2820527.1"/>
    <property type="molecule type" value="Genomic_DNA"/>
</dbReference>
<evidence type="ECO:0000313" key="4">
    <source>
        <dbReference type="EMBL" id="CAF2820527.1"/>
    </source>
</evidence>
<evidence type="ECO:0000259" key="3">
    <source>
        <dbReference type="Pfam" id="PF25462"/>
    </source>
</evidence>
<reference evidence="4" key="1">
    <citation type="submission" date="2021-02" db="EMBL/GenBank/DDBJ databases">
        <authorList>
            <person name="Bekaert M."/>
        </authorList>
    </citation>
    <scope>NUCLEOTIDE SEQUENCE</scope>
    <source>
        <strain evidence="4">IoA-00</strain>
    </source>
</reference>
<dbReference type="OrthoDB" id="9449012at2759"/>
<evidence type="ECO:0000313" key="5">
    <source>
        <dbReference type="Proteomes" id="UP000675881"/>
    </source>
</evidence>
<evidence type="ECO:0000259" key="2">
    <source>
        <dbReference type="Pfam" id="PF15300"/>
    </source>
</evidence>
<name>A0A7R8CHQ7_LEPSM</name>
<dbReference type="InterPro" id="IPR029307">
    <property type="entry name" value="INT_SG_DDX_CT_C"/>
</dbReference>